<keyword evidence="1" id="KW-1133">Transmembrane helix</keyword>
<evidence type="ECO:0000313" key="2">
    <source>
        <dbReference type="EMBL" id="CAI3923997.1"/>
    </source>
</evidence>
<reference evidence="2" key="1">
    <citation type="submission" date="2022-10" db="EMBL/GenBank/DDBJ databases">
        <authorList>
            <person name="Botero Cardona J."/>
        </authorList>
    </citation>
    <scope>NUCLEOTIDE SEQUENCE</scope>
    <source>
        <strain evidence="2">LMG 31819</strain>
        <strain evidence="3">R-53529</strain>
    </source>
</reference>
<keyword evidence="1" id="KW-0812">Transmembrane</keyword>
<feature type="transmembrane region" description="Helical" evidence="1">
    <location>
        <begin position="65"/>
        <end position="86"/>
    </location>
</feature>
<dbReference type="RefSeq" id="WP_271807697.1">
    <property type="nucleotide sequence ID" value="NZ_CAMXCM010000001.1"/>
</dbReference>
<dbReference type="Proteomes" id="UP001154259">
    <property type="component" value="Unassembled WGS sequence"/>
</dbReference>
<evidence type="ECO:0000256" key="1">
    <source>
        <dbReference type="SAM" id="Phobius"/>
    </source>
</evidence>
<feature type="transmembrane region" description="Helical" evidence="1">
    <location>
        <begin position="41"/>
        <end position="59"/>
    </location>
</feature>
<accession>A0A9W4TM13</accession>
<protein>
    <submittedName>
        <fullName evidence="2">Uncharacterized protein</fullName>
    </submittedName>
</protein>
<keyword evidence="5" id="KW-1185">Reference proteome</keyword>
<evidence type="ECO:0000313" key="5">
    <source>
        <dbReference type="Proteomes" id="UP001154259"/>
    </source>
</evidence>
<name>A0A9W4TM13_9PROT</name>
<dbReference type="Proteomes" id="UP001154255">
    <property type="component" value="Unassembled WGS sequence"/>
</dbReference>
<evidence type="ECO:0000313" key="4">
    <source>
        <dbReference type="Proteomes" id="UP001154255"/>
    </source>
</evidence>
<dbReference type="EMBL" id="CAMXCM010000001">
    <property type="protein sequence ID" value="CAI3923997.1"/>
    <property type="molecule type" value="Genomic_DNA"/>
</dbReference>
<comment type="caution">
    <text evidence="2">The sequence shown here is derived from an EMBL/GenBank/DDBJ whole genome shotgun (WGS) entry which is preliminary data.</text>
</comment>
<evidence type="ECO:0000313" key="3">
    <source>
        <dbReference type="EMBL" id="CAI3936970.1"/>
    </source>
</evidence>
<sequence length="222" mass="25881">MNSEQIYTILAHISDDTGISTVLLRSIFPYSRFFITTKVDISISFGVFCLIIASITFFIDRDNNIFFFFVFLSCLLFTFALLKFIIISLIRILKPVLTIASFIKTITVIIDEHRDKLTFGISIQDRQIWRTKIYEICSRYKSIFWSKGEFLPALILLLSDPDGYALSLMIEECAEIMSLPFEIIDSSRIYEKYTDLNEDQLLTVVHFEDLLIDFWAENQIKN</sequence>
<dbReference type="EMBL" id="CAMXCS010000001">
    <property type="protein sequence ID" value="CAI3936970.1"/>
    <property type="molecule type" value="Genomic_DNA"/>
</dbReference>
<proteinExistence type="predicted"/>
<organism evidence="2 4">
    <name type="scientific">Commensalibacter communis</name>
    <dbReference type="NCBI Taxonomy" id="2972786"/>
    <lineage>
        <taxon>Bacteria</taxon>
        <taxon>Pseudomonadati</taxon>
        <taxon>Pseudomonadota</taxon>
        <taxon>Alphaproteobacteria</taxon>
        <taxon>Acetobacterales</taxon>
        <taxon>Acetobacteraceae</taxon>
    </lineage>
</organism>
<gene>
    <name evidence="3" type="ORF">R53529_LOCUS876</name>
    <name evidence="2" type="ORF">R53530_LOCUS225</name>
</gene>
<keyword evidence="1" id="KW-0472">Membrane</keyword>
<dbReference type="AlphaFoldDB" id="A0A9W4TM13"/>